<keyword evidence="2" id="KW-1133">Transmembrane helix</keyword>
<dbReference type="Proteomes" id="UP000698800">
    <property type="component" value="Unassembled WGS sequence"/>
</dbReference>
<evidence type="ECO:0000256" key="1">
    <source>
        <dbReference type="SAM" id="MobiDB-lite"/>
    </source>
</evidence>
<comment type="caution">
    <text evidence="3">The sequence shown here is derived from an EMBL/GenBank/DDBJ whole genome shotgun (WGS) entry which is preliminary data.</text>
</comment>
<evidence type="ECO:0000313" key="4">
    <source>
        <dbReference type="Proteomes" id="UP000698800"/>
    </source>
</evidence>
<proteinExistence type="predicted"/>
<evidence type="ECO:0000256" key="2">
    <source>
        <dbReference type="SAM" id="Phobius"/>
    </source>
</evidence>
<accession>A0A9P8I1E4</accession>
<dbReference type="AlphaFoldDB" id="A0A9P8I1E4"/>
<evidence type="ECO:0000313" key="3">
    <source>
        <dbReference type="EMBL" id="KAH0541558.1"/>
    </source>
</evidence>
<feature type="transmembrane region" description="Helical" evidence="2">
    <location>
        <begin position="54"/>
        <end position="83"/>
    </location>
</feature>
<feature type="region of interest" description="Disordered" evidence="1">
    <location>
        <begin position="17"/>
        <end position="41"/>
    </location>
</feature>
<keyword evidence="4" id="KW-1185">Reference proteome</keyword>
<keyword evidence="2" id="KW-0472">Membrane</keyword>
<reference evidence="3" key="1">
    <citation type="submission" date="2021-03" db="EMBL/GenBank/DDBJ databases">
        <title>Comparative genomics and phylogenomic investigation of the class Geoglossomycetes provide insights into ecological specialization and systematics.</title>
        <authorList>
            <person name="Melie T."/>
            <person name="Pirro S."/>
            <person name="Miller A.N."/>
            <person name="Quandt A."/>
        </authorList>
    </citation>
    <scope>NUCLEOTIDE SEQUENCE</scope>
    <source>
        <strain evidence="3">GBOQ0MN5Z8</strain>
    </source>
</reference>
<organism evidence="3 4">
    <name type="scientific">Glutinoglossum americanum</name>
    <dbReference type="NCBI Taxonomy" id="1670608"/>
    <lineage>
        <taxon>Eukaryota</taxon>
        <taxon>Fungi</taxon>
        <taxon>Dikarya</taxon>
        <taxon>Ascomycota</taxon>
        <taxon>Pezizomycotina</taxon>
        <taxon>Geoglossomycetes</taxon>
        <taxon>Geoglossales</taxon>
        <taxon>Geoglossaceae</taxon>
        <taxon>Glutinoglossum</taxon>
    </lineage>
</organism>
<dbReference type="EMBL" id="JAGHQL010000075">
    <property type="protein sequence ID" value="KAH0541558.1"/>
    <property type="molecule type" value="Genomic_DNA"/>
</dbReference>
<sequence length="126" mass="13012">MLKQKLQGEPLLCQAVDEVRNEPEAEADTQPSRPGAGESPMSMISYLKQDKSPAAAFAAVAFAAVAFAAVAFAAAAFAVVASAEGQSLAGLGIQVGWALAVAFEAVVAFEVGLYNERLLALKANIE</sequence>
<name>A0A9P8I1E4_9PEZI</name>
<feature type="transmembrane region" description="Helical" evidence="2">
    <location>
        <begin position="95"/>
        <end position="114"/>
    </location>
</feature>
<gene>
    <name evidence="3" type="ORF">FGG08_003970</name>
</gene>
<keyword evidence="2" id="KW-0812">Transmembrane</keyword>
<protein>
    <submittedName>
        <fullName evidence="3">Uncharacterized protein</fullName>
    </submittedName>
</protein>